<keyword evidence="3" id="KW-1185">Reference proteome</keyword>
<proteinExistence type="predicted"/>
<protein>
    <submittedName>
        <fullName evidence="2">Guanine nucleotide-binding subunit alpha-12 isoform X2</fullName>
    </submittedName>
</protein>
<comment type="caution">
    <text evidence="2">The sequence shown here is derived from an EMBL/GenBank/DDBJ whole genome shotgun (WGS) entry which is preliminary data.</text>
</comment>
<dbReference type="EMBL" id="QBIY01011630">
    <property type="protein sequence ID" value="RXN30240.1"/>
    <property type="molecule type" value="Genomic_DNA"/>
</dbReference>
<evidence type="ECO:0000313" key="2">
    <source>
        <dbReference type="EMBL" id="RXN30240.1"/>
    </source>
</evidence>
<reference evidence="2 3" key="1">
    <citation type="submission" date="2018-03" db="EMBL/GenBank/DDBJ databases">
        <title>Draft genome sequence of Rohu Carp (Labeo rohita).</title>
        <authorList>
            <person name="Das P."/>
            <person name="Kushwaha B."/>
            <person name="Joshi C.G."/>
            <person name="Kumar D."/>
            <person name="Nagpure N.S."/>
            <person name="Sahoo L."/>
            <person name="Das S.P."/>
            <person name="Bit A."/>
            <person name="Patnaik S."/>
            <person name="Meher P.K."/>
            <person name="Jayasankar P."/>
            <person name="Koringa P.G."/>
            <person name="Patel N.V."/>
            <person name="Hinsu A.T."/>
            <person name="Kumar R."/>
            <person name="Pandey M."/>
            <person name="Agarwal S."/>
            <person name="Srivastava S."/>
            <person name="Singh M."/>
            <person name="Iquebal M.A."/>
            <person name="Jaiswal S."/>
            <person name="Angadi U.B."/>
            <person name="Kumar N."/>
            <person name="Raza M."/>
            <person name="Shah T.M."/>
            <person name="Rai A."/>
            <person name="Jena J.K."/>
        </authorList>
    </citation>
    <scope>NUCLEOTIDE SEQUENCE [LARGE SCALE GENOMIC DNA]</scope>
    <source>
        <strain evidence="2">DASCIFA01</strain>
        <tissue evidence="2">Testis</tissue>
    </source>
</reference>
<evidence type="ECO:0000256" key="1">
    <source>
        <dbReference type="SAM" id="MobiDB-lite"/>
    </source>
</evidence>
<dbReference type="Proteomes" id="UP000290572">
    <property type="component" value="Unassembled WGS sequence"/>
</dbReference>
<dbReference type="AlphaFoldDB" id="A0A498NAS5"/>
<sequence>MMVLIDKMMGQLQLMRDDVASRHGTPSRSPPRLPQPYNEPPPAHYEYPDKQWYVHAPQHDDDRAYGPSDRFQSSYEPAVRSKIDMYQNSMPLPAQKPKTSFLEQPSIQIKESAAEYRGPKPSIPYLVYKDPSRFARLKLALHNLLPEDVSELFKFQILVDYLQLEEAKLIADSFLNSPYPYTATMAALTENFVKPHQLALSKIAQVMDAQDVCPGDPEAFKRSICSLHRSEVDAPELGEAQGELNRIAESDGPEEPAKRTAKLYPGPQITQLHQRDHRHTRAGAVMGNAGTPLERLAAGAECLCVECVRHLPAFRQMVRE</sequence>
<accession>A0A498NAS5</accession>
<evidence type="ECO:0000313" key="3">
    <source>
        <dbReference type="Proteomes" id="UP000290572"/>
    </source>
</evidence>
<gene>
    <name evidence="2" type="ORF">ROHU_017871</name>
</gene>
<organism evidence="2 3">
    <name type="scientific">Labeo rohita</name>
    <name type="common">Indian major carp</name>
    <name type="synonym">Cyprinus rohita</name>
    <dbReference type="NCBI Taxonomy" id="84645"/>
    <lineage>
        <taxon>Eukaryota</taxon>
        <taxon>Metazoa</taxon>
        <taxon>Chordata</taxon>
        <taxon>Craniata</taxon>
        <taxon>Vertebrata</taxon>
        <taxon>Euteleostomi</taxon>
        <taxon>Actinopterygii</taxon>
        <taxon>Neopterygii</taxon>
        <taxon>Teleostei</taxon>
        <taxon>Ostariophysi</taxon>
        <taxon>Cypriniformes</taxon>
        <taxon>Cyprinidae</taxon>
        <taxon>Labeoninae</taxon>
        <taxon>Labeonini</taxon>
        <taxon>Labeo</taxon>
    </lineage>
</organism>
<feature type="region of interest" description="Disordered" evidence="1">
    <location>
        <begin position="20"/>
        <end position="49"/>
    </location>
</feature>
<name>A0A498NAS5_LABRO</name>
<feature type="compositionally biased region" description="Pro residues" evidence="1">
    <location>
        <begin position="28"/>
        <end position="43"/>
    </location>
</feature>